<dbReference type="SMART" id="SM00496">
    <property type="entry name" value="IENR2"/>
    <property type="match status" value="3"/>
</dbReference>
<dbReference type="Proteomes" id="UP000598775">
    <property type="component" value="Unassembled WGS sequence"/>
</dbReference>
<dbReference type="InterPro" id="IPR035901">
    <property type="entry name" value="GIY-YIG_endonuc_sf"/>
</dbReference>
<evidence type="ECO:0000259" key="3">
    <source>
        <dbReference type="PROSITE" id="PS50164"/>
    </source>
</evidence>
<evidence type="ECO:0000256" key="2">
    <source>
        <dbReference type="SAM" id="MobiDB-lite"/>
    </source>
</evidence>
<accession>A0A917B1L4</accession>
<evidence type="ECO:0000313" key="5">
    <source>
        <dbReference type="Proteomes" id="UP000598775"/>
    </source>
</evidence>
<protein>
    <recommendedName>
        <fullName evidence="3">GIY-YIG domain-containing protein</fullName>
    </recommendedName>
</protein>
<name>A0A917B1L4_9MICO</name>
<evidence type="ECO:0000256" key="1">
    <source>
        <dbReference type="ARBA" id="ARBA00010045"/>
    </source>
</evidence>
<dbReference type="SUPFAM" id="SSF82771">
    <property type="entry name" value="GIY-YIG endonuclease"/>
    <property type="match status" value="1"/>
</dbReference>
<reference evidence="4 5" key="1">
    <citation type="journal article" date="2014" name="Int. J. Syst. Evol. Microbiol.">
        <title>Complete genome sequence of Corynebacterium casei LMG S-19264T (=DSM 44701T), isolated from a smear-ripened cheese.</title>
        <authorList>
            <consortium name="US DOE Joint Genome Institute (JGI-PGF)"/>
            <person name="Walter F."/>
            <person name="Albersmeier A."/>
            <person name="Kalinowski J."/>
            <person name="Ruckert C."/>
        </authorList>
    </citation>
    <scope>NUCLEOTIDE SEQUENCE [LARGE SCALE GENOMIC DNA]</scope>
    <source>
        <strain evidence="4 5">CGMCC 1.12976</strain>
    </source>
</reference>
<dbReference type="Pfam" id="PF07460">
    <property type="entry name" value="NUMOD3"/>
    <property type="match status" value="3"/>
</dbReference>
<dbReference type="InterPro" id="IPR000305">
    <property type="entry name" value="GIY-YIG_endonuc"/>
</dbReference>
<organism evidence="4 5">
    <name type="scientific">Subtercola lobariae</name>
    <dbReference type="NCBI Taxonomy" id="1588641"/>
    <lineage>
        <taxon>Bacteria</taxon>
        <taxon>Bacillati</taxon>
        <taxon>Actinomycetota</taxon>
        <taxon>Actinomycetes</taxon>
        <taxon>Micrococcales</taxon>
        <taxon>Microbacteriaceae</taxon>
        <taxon>Subtercola</taxon>
    </lineage>
</organism>
<evidence type="ECO:0000313" key="4">
    <source>
        <dbReference type="EMBL" id="GGF12266.1"/>
    </source>
</evidence>
<dbReference type="EMBL" id="BMGP01000001">
    <property type="protein sequence ID" value="GGF12266.1"/>
    <property type="molecule type" value="Genomic_DNA"/>
</dbReference>
<dbReference type="SUPFAM" id="SSF64496">
    <property type="entry name" value="DNA-binding domain of intron-encoded endonucleases"/>
    <property type="match status" value="1"/>
</dbReference>
<dbReference type="CDD" id="cd10443">
    <property type="entry name" value="GIY-YIG_HE_Tlr8p_PBC-V_like"/>
    <property type="match status" value="1"/>
</dbReference>
<gene>
    <name evidence="4" type="ORF">GCM10011399_02760</name>
</gene>
<dbReference type="PROSITE" id="PS50164">
    <property type="entry name" value="GIY_YIG"/>
    <property type="match status" value="1"/>
</dbReference>
<dbReference type="Pfam" id="PF01541">
    <property type="entry name" value="GIY-YIG"/>
    <property type="match status" value="1"/>
</dbReference>
<dbReference type="Gene3D" id="3.40.1440.10">
    <property type="entry name" value="GIY-YIG endonuclease"/>
    <property type="match status" value="1"/>
</dbReference>
<proteinExistence type="predicted"/>
<keyword evidence="5" id="KW-1185">Reference proteome</keyword>
<dbReference type="GO" id="GO:0003677">
    <property type="term" value="F:DNA binding"/>
    <property type="evidence" value="ECO:0007669"/>
    <property type="project" value="InterPro"/>
</dbReference>
<feature type="domain" description="GIY-YIG" evidence="3">
    <location>
        <begin position="13"/>
        <end position="105"/>
    </location>
</feature>
<dbReference type="InterPro" id="IPR003611">
    <property type="entry name" value="NUMOD3"/>
</dbReference>
<dbReference type="AlphaFoldDB" id="A0A917B1L4"/>
<comment type="caution">
    <text evidence="4">The sequence shown here is derived from an EMBL/GenBank/DDBJ whole genome shotgun (WGS) entry which is preliminary data.</text>
</comment>
<dbReference type="RefSeq" id="WP_188672498.1">
    <property type="nucleotide sequence ID" value="NZ_BMGP01000001.1"/>
</dbReference>
<comment type="similarity">
    <text evidence="1">To endonucleases of group I introns of fungi and phage.</text>
</comment>
<sequence length="259" mass="28657">MDDVLERPAYVGFIGVVYGFRLETSGEFRYVGMTSTSIRRRTQQHFKNAAAGRKTAFYDWLRKASEQHVYVESLEVVTSSLDDLARSEVAWIERLKAGGHRLLNLAEGGKGPNGYVWTGEQRKAAAIRATGRPGLHRFGPDSPMFGKHHSEEQKARWSEIRKGSITGEKNPNYGKFGQDHPGYGHTMSAESKAALAEQRRGAGNPNFGKSPSAETREKVSISLHRFHHTNKGVVKPECRHCVDDAAQSPTPPTGENPNG</sequence>
<feature type="region of interest" description="Disordered" evidence="2">
    <location>
        <begin position="191"/>
        <end position="217"/>
    </location>
</feature>